<keyword evidence="3" id="KW-1185">Reference proteome</keyword>
<sequence length="254" mass="25896">MTRALLRRALAVEGMKTATGAAPRGAALALVLGTLALAVGMTAAVAAGNTLVTERLGALGDLEGWSRLLAVVAQITAAASVLAFGVALAWIFGREFTEGTITGMFALPVPRSLFAVAKLVCFVVWAVVAALLLVAGTVAVGIAFGYGSPGDEWPAVGRQLAMTFLSALLVTPVAWVTTVTRSLLAGVASTIAIIVIAQVSVIAGIGGWMPFAAPALWALTPDDVTPGQLAAVLLVPLVSGVATSVAWRRLQLDR</sequence>
<dbReference type="OrthoDB" id="4336274at2"/>
<keyword evidence="1" id="KW-0472">Membrane</keyword>
<proteinExistence type="predicted"/>
<feature type="transmembrane region" description="Helical" evidence="1">
    <location>
        <begin position="156"/>
        <end position="176"/>
    </location>
</feature>
<feature type="transmembrane region" description="Helical" evidence="1">
    <location>
        <begin position="70"/>
        <end position="92"/>
    </location>
</feature>
<gene>
    <name evidence="2" type="ORF">CLV46_2475</name>
</gene>
<keyword evidence="1" id="KW-0812">Transmembrane</keyword>
<dbReference type="AlphaFoldDB" id="A0A2M9CM07"/>
<keyword evidence="1" id="KW-1133">Transmembrane helix</keyword>
<feature type="transmembrane region" description="Helical" evidence="1">
    <location>
        <begin position="113"/>
        <end position="144"/>
    </location>
</feature>
<dbReference type="EMBL" id="PGFF01000001">
    <property type="protein sequence ID" value="PJJ72898.1"/>
    <property type="molecule type" value="Genomic_DNA"/>
</dbReference>
<dbReference type="Proteomes" id="UP000228758">
    <property type="component" value="Unassembled WGS sequence"/>
</dbReference>
<dbReference type="Pfam" id="PF12730">
    <property type="entry name" value="ABC2_membrane_4"/>
    <property type="match status" value="1"/>
</dbReference>
<accession>A0A2M9CM07</accession>
<comment type="caution">
    <text evidence="2">The sequence shown here is derived from an EMBL/GenBank/DDBJ whole genome shotgun (WGS) entry which is preliminary data.</text>
</comment>
<dbReference type="RefSeq" id="WP_100365040.1">
    <property type="nucleotide sequence ID" value="NZ_PGFF01000001.1"/>
</dbReference>
<evidence type="ECO:0000256" key="1">
    <source>
        <dbReference type="SAM" id="Phobius"/>
    </source>
</evidence>
<feature type="transmembrane region" description="Helical" evidence="1">
    <location>
        <begin position="183"/>
        <end position="209"/>
    </location>
</feature>
<reference evidence="2 3" key="1">
    <citation type="submission" date="2017-11" db="EMBL/GenBank/DDBJ databases">
        <title>Genomic Encyclopedia of Archaeal and Bacterial Type Strains, Phase II (KMG-II): From Individual Species to Whole Genera.</title>
        <authorList>
            <person name="Goeker M."/>
        </authorList>
    </citation>
    <scope>NUCLEOTIDE SEQUENCE [LARGE SCALE GENOMIC DNA]</scope>
    <source>
        <strain evidence="2 3">DSM 27393</strain>
    </source>
</reference>
<name>A0A2M9CM07_9MICO</name>
<evidence type="ECO:0000313" key="2">
    <source>
        <dbReference type="EMBL" id="PJJ72898.1"/>
    </source>
</evidence>
<feature type="transmembrane region" description="Helical" evidence="1">
    <location>
        <begin position="229"/>
        <end position="247"/>
    </location>
</feature>
<evidence type="ECO:0000313" key="3">
    <source>
        <dbReference type="Proteomes" id="UP000228758"/>
    </source>
</evidence>
<protein>
    <submittedName>
        <fullName evidence="2">ABC-2 type transport system permease protein</fullName>
    </submittedName>
</protein>
<organism evidence="2 3">
    <name type="scientific">Diaminobutyricimonas aerilata</name>
    <dbReference type="NCBI Taxonomy" id="1162967"/>
    <lineage>
        <taxon>Bacteria</taxon>
        <taxon>Bacillati</taxon>
        <taxon>Actinomycetota</taxon>
        <taxon>Actinomycetes</taxon>
        <taxon>Micrococcales</taxon>
        <taxon>Microbacteriaceae</taxon>
        <taxon>Diaminobutyricimonas</taxon>
    </lineage>
</organism>